<dbReference type="InterPro" id="IPR005966">
    <property type="entry name" value="D-Cys_desShydrase"/>
</dbReference>
<feature type="domain" description="Tryptophan synthase beta chain-like PALP" evidence="6">
    <location>
        <begin position="30"/>
        <end position="338"/>
    </location>
</feature>
<evidence type="ECO:0000259" key="6">
    <source>
        <dbReference type="Pfam" id="PF00291"/>
    </source>
</evidence>
<dbReference type="InterPro" id="IPR036052">
    <property type="entry name" value="TrpB-like_PALP_sf"/>
</dbReference>
<comment type="similarity">
    <text evidence="2">Belongs to the ACC deaminase/D-cysteine desulfhydrase family.</text>
</comment>
<dbReference type="SUPFAM" id="SSF53686">
    <property type="entry name" value="Tryptophan synthase beta subunit-like PLP-dependent enzymes"/>
    <property type="match status" value="1"/>
</dbReference>
<keyword evidence="3 5" id="KW-0663">Pyridoxal phosphate</keyword>
<dbReference type="Gene3D" id="3.40.50.1100">
    <property type="match status" value="2"/>
</dbReference>
<dbReference type="InterPro" id="IPR001926">
    <property type="entry name" value="TrpB-like_PALP"/>
</dbReference>
<dbReference type="Proteomes" id="UP001445335">
    <property type="component" value="Unassembled WGS sequence"/>
</dbReference>
<accession>A0AAW1RBR3</accession>
<dbReference type="Pfam" id="PF00291">
    <property type="entry name" value="PALP"/>
    <property type="match status" value="1"/>
</dbReference>
<dbReference type="AlphaFoldDB" id="A0AAW1RBR3"/>
<dbReference type="PANTHER" id="PTHR43780">
    <property type="entry name" value="1-AMINOCYCLOPROPANE-1-CARBOXYLATE DEAMINASE-RELATED"/>
    <property type="match status" value="1"/>
</dbReference>
<dbReference type="InterPro" id="IPR027278">
    <property type="entry name" value="ACCD_DCysDesulf"/>
</dbReference>
<evidence type="ECO:0000256" key="1">
    <source>
        <dbReference type="ARBA" id="ARBA00001933"/>
    </source>
</evidence>
<dbReference type="PIRSF" id="PIRSF006278">
    <property type="entry name" value="ACCD_DCysDesulf"/>
    <property type="match status" value="1"/>
</dbReference>
<name>A0AAW1RBR3_9CHLO</name>
<sequence length="367" mass="39399">MRALHELETYTPPPWVPSALKVPEKRFALGLLPTPAHRWAPRGVPEGCEMWIKRDDLSGMQLSGNKVRKLEFLIAQALEEGADTVVTLGGIQSNHARATAVAARYAGLDAHLILRHSRTAMDDDPGLTGNLLVERMVGAHVHLVTKEEYQSMGSVALGERLVERLRAAGRRPFLIPVGGSSSVGSWGYLEAVREIEAQAGERPFTDIAVACGSGGTVAGLALGVRLSGAETRVHAYGVCDDEEYFYDFIDKLLSEAGASRSVVGAEGARGLLRMAQAKGSGYAISQQDELKATLEVAQTTGVLLDPVYSGKAWVALAADMAADPEAWRGRRVLFLHTGGLLGMYDKVGQLQPLVEALGRCERMDVSA</sequence>
<dbReference type="GO" id="GO:0019148">
    <property type="term" value="F:D-cysteine desulfhydrase activity"/>
    <property type="evidence" value="ECO:0007669"/>
    <property type="project" value="TreeGrafter"/>
</dbReference>
<proteinExistence type="inferred from homology"/>
<gene>
    <name evidence="7" type="ORF">WJX81_004069</name>
</gene>
<comment type="cofactor">
    <cofactor evidence="1">
        <name>pyridoxal 5'-phosphate</name>
        <dbReference type="ChEBI" id="CHEBI:597326"/>
    </cofactor>
</comment>
<protein>
    <recommendedName>
        <fullName evidence="6">Tryptophan synthase beta chain-like PALP domain-containing protein</fullName>
    </recommendedName>
</protein>
<reference evidence="7 8" key="1">
    <citation type="journal article" date="2024" name="Nat. Commun.">
        <title>Phylogenomics reveals the evolutionary origins of lichenization in chlorophyte algae.</title>
        <authorList>
            <person name="Puginier C."/>
            <person name="Libourel C."/>
            <person name="Otte J."/>
            <person name="Skaloud P."/>
            <person name="Haon M."/>
            <person name="Grisel S."/>
            <person name="Petersen M."/>
            <person name="Berrin J.G."/>
            <person name="Delaux P.M."/>
            <person name="Dal Grande F."/>
            <person name="Keller J."/>
        </authorList>
    </citation>
    <scope>NUCLEOTIDE SEQUENCE [LARGE SCALE GENOMIC DNA]</scope>
    <source>
        <strain evidence="7 8">SAG 245.80</strain>
    </source>
</reference>
<evidence type="ECO:0000256" key="3">
    <source>
        <dbReference type="ARBA" id="ARBA00022898"/>
    </source>
</evidence>
<keyword evidence="8" id="KW-1185">Reference proteome</keyword>
<evidence type="ECO:0000313" key="8">
    <source>
        <dbReference type="Proteomes" id="UP001445335"/>
    </source>
</evidence>
<comment type="caution">
    <text evidence="7">The sequence shown here is derived from an EMBL/GenBank/DDBJ whole genome shotgun (WGS) entry which is preliminary data.</text>
</comment>
<evidence type="ECO:0000256" key="4">
    <source>
        <dbReference type="PIRSR" id="PIRSR006278-1"/>
    </source>
</evidence>
<dbReference type="NCBIfam" id="TIGR01275">
    <property type="entry name" value="ACC_deam_rel"/>
    <property type="match status" value="1"/>
</dbReference>
<evidence type="ECO:0000256" key="2">
    <source>
        <dbReference type="ARBA" id="ARBA00008639"/>
    </source>
</evidence>
<dbReference type="PANTHER" id="PTHR43780:SF2">
    <property type="entry name" value="1-AMINOCYCLOPROPANE-1-CARBOXYLATE DEAMINASE-RELATED"/>
    <property type="match status" value="1"/>
</dbReference>
<evidence type="ECO:0000313" key="7">
    <source>
        <dbReference type="EMBL" id="KAK9831510.1"/>
    </source>
</evidence>
<dbReference type="FunFam" id="3.40.50.1100:FF:000037">
    <property type="entry name" value="Bifunctional D-cysteine desulfhydrase/1-aminocyclopropane-1-carboxylate deaminase, mitochondrial"/>
    <property type="match status" value="1"/>
</dbReference>
<organism evidence="7 8">
    <name type="scientific">Elliptochloris bilobata</name>
    <dbReference type="NCBI Taxonomy" id="381761"/>
    <lineage>
        <taxon>Eukaryota</taxon>
        <taxon>Viridiplantae</taxon>
        <taxon>Chlorophyta</taxon>
        <taxon>core chlorophytes</taxon>
        <taxon>Trebouxiophyceae</taxon>
        <taxon>Trebouxiophyceae incertae sedis</taxon>
        <taxon>Elliptochloris clade</taxon>
        <taxon>Elliptochloris</taxon>
    </lineage>
</organism>
<feature type="active site" description="Nucleophile" evidence="4">
    <location>
        <position position="93"/>
    </location>
</feature>
<feature type="modified residue" description="N6-(pyridoxal phosphate)lysine" evidence="5">
    <location>
        <position position="66"/>
    </location>
</feature>
<evidence type="ECO:0000256" key="5">
    <source>
        <dbReference type="PIRSR" id="PIRSR006278-2"/>
    </source>
</evidence>
<dbReference type="EMBL" id="JALJOU010000045">
    <property type="protein sequence ID" value="KAK9831510.1"/>
    <property type="molecule type" value="Genomic_DNA"/>
</dbReference>